<keyword evidence="2" id="KW-0812">Transmembrane</keyword>
<keyword evidence="7" id="KW-1185">Reference proteome</keyword>
<protein>
    <recommendedName>
        <fullName evidence="5">SLC26A/SulP transporter domain-containing protein</fullName>
    </recommendedName>
</protein>
<dbReference type="OrthoDB" id="288203at2759"/>
<sequence length="90" mass="10175">MERIKPYFPILTWAPRYKPSDYLSRDIIAGLTVALTVVPQGLAYASLAKLPTEYGLYTSYVSGKRLESAFITRSNGKHKFISQEGKYQVL</sequence>
<evidence type="ECO:0000256" key="2">
    <source>
        <dbReference type="ARBA" id="ARBA00022692"/>
    </source>
</evidence>
<dbReference type="GO" id="GO:0016020">
    <property type="term" value="C:membrane"/>
    <property type="evidence" value="ECO:0007669"/>
    <property type="project" value="UniProtKB-SubCell"/>
</dbReference>
<accession>E4X6P9</accession>
<dbReference type="EMBL" id="FN653027">
    <property type="protein sequence ID" value="CBY07873.1"/>
    <property type="molecule type" value="Genomic_DNA"/>
</dbReference>
<proteinExistence type="predicted"/>
<evidence type="ECO:0000256" key="1">
    <source>
        <dbReference type="ARBA" id="ARBA00004141"/>
    </source>
</evidence>
<evidence type="ECO:0000313" key="7">
    <source>
        <dbReference type="Proteomes" id="UP000001307"/>
    </source>
</evidence>
<dbReference type="GO" id="GO:0055085">
    <property type="term" value="P:transmembrane transport"/>
    <property type="evidence" value="ECO:0007669"/>
    <property type="project" value="InterPro"/>
</dbReference>
<keyword evidence="4" id="KW-0472">Membrane</keyword>
<keyword evidence="3" id="KW-1133">Transmembrane helix</keyword>
<name>E4X6P9_OIKDI</name>
<dbReference type="PANTHER" id="PTHR11814">
    <property type="entry name" value="SULFATE TRANSPORTER"/>
    <property type="match status" value="1"/>
</dbReference>
<gene>
    <name evidence="6" type="ORF">GSOID_T00003231001</name>
</gene>
<dbReference type="InterPro" id="IPR001902">
    <property type="entry name" value="SLC26A/SulP_fam"/>
</dbReference>
<evidence type="ECO:0000313" key="6">
    <source>
        <dbReference type="EMBL" id="CBY07873.1"/>
    </source>
</evidence>
<dbReference type="InParanoid" id="E4X6P9"/>
<feature type="domain" description="SLC26A/SulP transporter" evidence="5">
    <location>
        <begin position="23"/>
        <end position="63"/>
    </location>
</feature>
<evidence type="ECO:0000259" key="5">
    <source>
        <dbReference type="Pfam" id="PF00916"/>
    </source>
</evidence>
<reference evidence="6" key="1">
    <citation type="journal article" date="2010" name="Science">
        <title>Plasticity of animal genome architecture unmasked by rapid evolution of a pelagic tunicate.</title>
        <authorList>
            <person name="Denoeud F."/>
            <person name="Henriet S."/>
            <person name="Mungpakdee S."/>
            <person name="Aury J.M."/>
            <person name="Da Silva C."/>
            <person name="Brinkmann H."/>
            <person name="Mikhaleva J."/>
            <person name="Olsen L.C."/>
            <person name="Jubin C."/>
            <person name="Canestro C."/>
            <person name="Bouquet J.M."/>
            <person name="Danks G."/>
            <person name="Poulain J."/>
            <person name="Campsteijn C."/>
            <person name="Adamski M."/>
            <person name="Cross I."/>
            <person name="Yadetie F."/>
            <person name="Muffato M."/>
            <person name="Louis A."/>
            <person name="Butcher S."/>
            <person name="Tsagkogeorga G."/>
            <person name="Konrad A."/>
            <person name="Singh S."/>
            <person name="Jensen M.F."/>
            <person name="Cong E.H."/>
            <person name="Eikeseth-Otteraa H."/>
            <person name="Noel B."/>
            <person name="Anthouard V."/>
            <person name="Porcel B.M."/>
            <person name="Kachouri-Lafond R."/>
            <person name="Nishino A."/>
            <person name="Ugolini M."/>
            <person name="Chourrout P."/>
            <person name="Nishida H."/>
            <person name="Aasland R."/>
            <person name="Huzurbazar S."/>
            <person name="Westhof E."/>
            <person name="Delsuc F."/>
            <person name="Lehrach H."/>
            <person name="Reinhardt R."/>
            <person name="Weissenbach J."/>
            <person name="Roy S.W."/>
            <person name="Artiguenave F."/>
            <person name="Postlethwait J.H."/>
            <person name="Manak J.R."/>
            <person name="Thompson E.M."/>
            <person name="Jaillon O."/>
            <person name="Du Pasquier L."/>
            <person name="Boudinot P."/>
            <person name="Liberles D.A."/>
            <person name="Volff J.N."/>
            <person name="Philippe H."/>
            <person name="Lenhard B."/>
            <person name="Roest Crollius H."/>
            <person name="Wincker P."/>
            <person name="Chourrout D."/>
        </authorList>
    </citation>
    <scope>NUCLEOTIDE SEQUENCE [LARGE SCALE GENOMIC DNA]</scope>
</reference>
<evidence type="ECO:0000256" key="3">
    <source>
        <dbReference type="ARBA" id="ARBA00022989"/>
    </source>
</evidence>
<evidence type="ECO:0000256" key="4">
    <source>
        <dbReference type="ARBA" id="ARBA00023136"/>
    </source>
</evidence>
<dbReference type="AlphaFoldDB" id="E4X6P9"/>
<dbReference type="InterPro" id="IPR011547">
    <property type="entry name" value="SLC26A/SulP_dom"/>
</dbReference>
<organism evidence="6">
    <name type="scientific">Oikopleura dioica</name>
    <name type="common">Tunicate</name>
    <dbReference type="NCBI Taxonomy" id="34765"/>
    <lineage>
        <taxon>Eukaryota</taxon>
        <taxon>Metazoa</taxon>
        <taxon>Chordata</taxon>
        <taxon>Tunicata</taxon>
        <taxon>Appendicularia</taxon>
        <taxon>Copelata</taxon>
        <taxon>Oikopleuridae</taxon>
        <taxon>Oikopleura</taxon>
    </lineage>
</organism>
<dbReference type="Pfam" id="PF00916">
    <property type="entry name" value="Sulfate_transp"/>
    <property type="match status" value="1"/>
</dbReference>
<comment type="subcellular location">
    <subcellularLocation>
        <location evidence="1">Membrane</location>
        <topology evidence="1">Multi-pass membrane protein</topology>
    </subcellularLocation>
</comment>
<dbReference type="Proteomes" id="UP000001307">
    <property type="component" value="Unassembled WGS sequence"/>
</dbReference>